<protein>
    <submittedName>
        <fullName evidence="2">DNA polymerase V</fullName>
    </submittedName>
</protein>
<name>A0A1E8E1U5_9GAMM</name>
<dbReference type="eggNOG" id="COG1974">
    <property type="taxonomic scope" value="Bacteria"/>
</dbReference>
<feature type="domain" description="Peptidase S24/S26A/S26B/S26C" evidence="1">
    <location>
        <begin position="68"/>
        <end position="182"/>
    </location>
</feature>
<dbReference type="PANTHER" id="PTHR33516:SF2">
    <property type="entry name" value="LEXA REPRESSOR-RELATED"/>
    <property type="match status" value="1"/>
</dbReference>
<dbReference type="InterPro" id="IPR036286">
    <property type="entry name" value="LexA/Signal_pep-like_sf"/>
</dbReference>
<dbReference type="Pfam" id="PF00717">
    <property type="entry name" value="Peptidase_S24"/>
    <property type="match status" value="1"/>
</dbReference>
<comment type="caution">
    <text evidence="2">The sequence shown here is derived from an EMBL/GenBank/DDBJ whole genome shotgun (WGS) entry which is preliminary data.</text>
</comment>
<proteinExistence type="predicted"/>
<dbReference type="RefSeq" id="WP_070154044.1">
    <property type="nucleotide sequence ID" value="NZ_JAHCZH010000058.1"/>
</dbReference>
<reference evidence="2 3" key="1">
    <citation type="submission" date="2016-10" db="EMBL/GenBank/DDBJ databases">
        <title>Genome of airborne Acinetobacter sp. 5-2Ac02 in the hospital environment: Species near to Acinetobacter towneri.</title>
        <authorList>
            <person name="Barbosa B."/>
            <person name="Fernandez-Garcia L."/>
            <person name="Gato E."/>
            <person name="Leao R."/>
            <person name="Albano R."/>
            <person name="Fernandez B."/>
            <person name="Fernandez-Cuenca F."/>
            <person name="Marques E."/>
            <person name="Tomas M."/>
        </authorList>
    </citation>
    <scope>NUCLEOTIDE SEQUENCE [LARGE SCALE GENOMIC DNA]</scope>
    <source>
        <strain evidence="2 3">5-2Ac02</strain>
    </source>
</reference>
<dbReference type="InterPro" id="IPR039418">
    <property type="entry name" value="LexA-like"/>
</dbReference>
<dbReference type="PANTHER" id="PTHR33516">
    <property type="entry name" value="LEXA REPRESSOR"/>
    <property type="match status" value="1"/>
</dbReference>
<organism evidence="2 3">
    <name type="scientific">Acinetobacter towneri</name>
    <dbReference type="NCBI Taxonomy" id="202956"/>
    <lineage>
        <taxon>Bacteria</taxon>
        <taxon>Pseudomonadati</taxon>
        <taxon>Pseudomonadota</taxon>
        <taxon>Gammaproteobacteria</taxon>
        <taxon>Moraxellales</taxon>
        <taxon>Moraxellaceae</taxon>
        <taxon>Acinetobacter</taxon>
    </lineage>
</organism>
<dbReference type="SUPFAM" id="SSF51306">
    <property type="entry name" value="LexA/Signal peptidase"/>
    <property type="match status" value="1"/>
</dbReference>
<dbReference type="CDD" id="cd06529">
    <property type="entry name" value="S24_LexA-like"/>
    <property type="match status" value="1"/>
</dbReference>
<evidence type="ECO:0000259" key="1">
    <source>
        <dbReference type="Pfam" id="PF00717"/>
    </source>
</evidence>
<evidence type="ECO:0000313" key="3">
    <source>
        <dbReference type="Proteomes" id="UP000186931"/>
    </source>
</evidence>
<accession>A0A1E8E1U5</accession>
<sequence>MTQNKHGGARKGSGRPFVYNEPTKVIRVPESRVLEIKKYLKKNDTPKFNDISSITLLETKTHYEIPVALQKVAAGFPSPAQDYIDKTLDLNEFLIQNQQATFIVEVESLSMRDAGIDLNDKLIVDRSIEAKHGDIVLALIDNDFTIKRLMIEGNQCWLQAANPDFADIHLKDNQTMLIWGVVTSVIKKFR</sequence>
<dbReference type="InterPro" id="IPR015927">
    <property type="entry name" value="Peptidase_S24_S26A/B/C"/>
</dbReference>
<dbReference type="STRING" id="202956.BJN41_04565"/>
<dbReference type="Gene3D" id="2.10.109.10">
    <property type="entry name" value="Umud Fragment, subunit A"/>
    <property type="match status" value="1"/>
</dbReference>
<dbReference type="Proteomes" id="UP000186931">
    <property type="component" value="Unassembled WGS sequence"/>
</dbReference>
<dbReference type="InterPro" id="IPR050077">
    <property type="entry name" value="LexA_repressor"/>
</dbReference>
<gene>
    <name evidence="2" type="ORF">BJN41_04565</name>
</gene>
<dbReference type="NCBIfam" id="NF007621">
    <property type="entry name" value="PRK10276.1"/>
    <property type="match status" value="1"/>
</dbReference>
<evidence type="ECO:0000313" key="2">
    <source>
        <dbReference type="EMBL" id="OFE43641.1"/>
    </source>
</evidence>
<dbReference type="EMBL" id="MKQS01000009">
    <property type="protein sequence ID" value="OFE43641.1"/>
    <property type="molecule type" value="Genomic_DNA"/>
</dbReference>
<dbReference type="AlphaFoldDB" id="A0A1E8E1U5"/>